<dbReference type="Gene3D" id="3.40.50.300">
    <property type="entry name" value="P-loop containing nucleotide triphosphate hydrolases"/>
    <property type="match status" value="1"/>
</dbReference>
<name>L7KLD5_9ACTN</name>
<dbReference type="Gene3D" id="1.10.287.1490">
    <property type="match status" value="1"/>
</dbReference>
<dbReference type="GO" id="GO:0006302">
    <property type="term" value="P:double-strand break repair"/>
    <property type="evidence" value="ECO:0007669"/>
    <property type="project" value="TreeGrafter"/>
</dbReference>
<gene>
    <name evidence="6" type="ORF">GOACH_05_03640</name>
</gene>
<dbReference type="GO" id="GO:0000731">
    <property type="term" value="P:DNA synthesis involved in DNA repair"/>
    <property type="evidence" value="ECO:0007669"/>
    <property type="project" value="TreeGrafter"/>
</dbReference>
<feature type="coiled-coil region" evidence="4">
    <location>
        <begin position="328"/>
        <end position="355"/>
    </location>
</feature>
<evidence type="ECO:0000256" key="3">
    <source>
        <dbReference type="ARBA" id="ARBA00023236"/>
    </source>
</evidence>
<keyword evidence="3" id="KW-0742">SOS response</keyword>
<feature type="region of interest" description="Disordered" evidence="5">
    <location>
        <begin position="1"/>
        <end position="23"/>
    </location>
</feature>
<dbReference type="InterPro" id="IPR027417">
    <property type="entry name" value="P-loop_NTPase"/>
</dbReference>
<evidence type="ECO:0000256" key="2">
    <source>
        <dbReference type="ARBA" id="ARBA00023204"/>
    </source>
</evidence>
<evidence type="ECO:0000313" key="6">
    <source>
        <dbReference type="EMBL" id="GAC48493.1"/>
    </source>
</evidence>
<dbReference type="STRING" id="1220583.GOACH_05_03640"/>
<feature type="coiled-coil region" evidence="4">
    <location>
        <begin position="641"/>
        <end position="714"/>
    </location>
</feature>
<evidence type="ECO:0008006" key="8">
    <source>
        <dbReference type="Google" id="ProtNLM"/>
    </source>
</evidence>
<organism evidence="6 7">
    <name type="scientific">Gordonia aichiensis NBRC 108223</name>
    <dbReference type="NCBI Taxonomy" id="1220583"/>
    <lineage>
        <taxon>Bacteria</taxon>
        <taxon>Bacillati</taxon>
        <taxon>Actinomycetota</taxon>
        <taxon>Actinomycetes</taxon>
        <taxon>Mycobacteriales</taxon>
        <taxon>Gordoniaceae</taxon>
        <taxon>Gordonia</taxon>
    </lineage>
</organism>
<dbReference type="Pfam" id="PF13558">
    <property type="entry name" value="SbcC_Walker_B"/>
    <property type="match status" value="1"/>
</dbReference>
<dbReference type="EMBL" id="BANR01000005">
    <property type="protein sequence ID" value="GAC48493.1"/>
    <property type="molecule type" value="Genomic_DNA"/>
</dbReference>
<dbReference type="AlphaFoldDB" id="L7KLD5"/>
<dbReference type="PANTHER" id="PTHR32182:SF0">
    <property type="entry name" value="DNA REPLICATION AND REPAIR PROTEIN RECF"/>
    <property type="match status" value="1"/>
</dbReference>
<dbReference type="Proteomes" id="UP000010988">
    <property type="component" value="Unassembled WGS sequence"/>
</dbReference>
<reference evidence="6 7" key="1">
    <citation type="submission" date="2012-12" db="EMBL/GenBank/DDBJ databases">
        <title>Whole genome shotgun sequence of Gordonia aichiensis NBRC 108223.</title>
        <authorList>
            <person name="Isaki-Nakamura S."/>
            <person name="Hosoyama A."/>
            <person name="Tsuchikane K."/>
            <person name="Ando Y."/>
            <person name="Baba S."/>
            <person name="Ohji S."/>
            <person name="Hamada M."/>
            <person name="Tamura T."/>
            <person name="Yamazoe A."/>
            <person name="Yamazaki S."/>
            <person name="Fujita N."/>
        </authorList>
    </citation>
    <scope>NUCLEOTIDE SEQUENCE [LARGE SCALE GENOMIC DNA]</scope>
    <source>
        <strain evidence="6 7">NBRC 108223</strain>
    </source>
</reference>
<dbReference type="GO" id="GO:0009432">
    <property type="term" value="P:SOS response"/>
    <property type="evidence" value="ECO:0007669"/>
    <property type="project" value="UniProtKB-KW"/>
</dbReference>
<keyword evidence="1" id="KW-0227">DNA damage</keyword>
<evidence type="ECO:0000313" key="7">
    <source>
        <dbReference type="Proteomes" id="UP000010988"/>
    </source>
</evidence>
<evidence type="ECO:0000256" key="5">
    <source>
        <dbReference type="SAM" id="MobiDB-lite"/>
    </source>
</evidence>
<dbReference type="SUPFAM" id="SSF52540">
    <property type="entry name" value="P-loop containing nucleoside triphosphate hydrolases"/>
    <property type="match status" value="1"/>
</dbReference>
<keyword evidence="7" id="KW-1185">Reference proteome</keyword>
<comment type="caution">
    <text evidence="6">The sequence shown here is derived from an EMBL/GenBank/DDBJ whole genome shotgun (WGS) entry which is preliminary data.</text>
</comment>
<sequence length="1134" mass="126083">MVSDLDNVDQTDRVGRRHGPGGHTEEQYYLSRLQLINWGVFDGYHSIAFSPGGALITGSSGSGKSSLLDAISLAFLPDHRRNFNASGDTTAAGSSGGRRTVGKYVRGAWGERRDATGAHREIMYLRGSGPAWAAIAVTYTSTSGTAITGLVLKWLAAGKLTDAHSAYFIHDGDVDIVDACNEWAANNYSAARFRDRGWQGGPGEGKYLSTLYSLIGIRASDAAQQLLGKAKSLKSVGGLAQFVREFMLDEPTSIAGISDALEQIDPLVEARELLDVSRRKRTILDNVEALQERYAAESATFTVLDTIEPEVVRSYVTNLRLRNAEPEIADLDDQIARLDADLAALTSQHDQLRQDHSHLLGRIATSTGDLAPLQEQLSTAQKASNEASIRRATYEHKISALGFDVPEDGESFWELREHLMEEATRLDGQLEAGKPHFAETLATEVAARAQRDAARDELERVRHAGSALPRAEHEMRRILANALQLDESELRYVAELVELDPSAERWRLAVEKVLRSAGLRLLVPDKHFAAALKFVNDHDMRGRIALHHAEARPAPMVEPGTLGATLHAAEPDHPCTNEALTVLARLGNYVCVDSTSDFVDHSKAVTDRGLRKDSAKLAIKDDRSQLRPSQYIFVGNVTAKITALQEELDLENDLYEQARARSAELDRERTAKEQRRDAYRRVCEQFTGWNEIDLDSADDRVDTLTEQYELLMEEHPDTEALQRKAEDIWEQVRAAISQAALVRDKIATHDKRRTQLLDLVDRLTITPIPPHAEATLDRFREESAAVLDVLAPDPFRQELLKAVGRERDRMRADTRRSRDELGRILDAYDKEFPDAIPNDSDDFDERVHDYVALCRRIDERELPAAYERMRRLITEQAPGAILSLHMAAEAEERRIVEQIERVNSGLGSVAFNRGTRLRLCPGRKTLAAVAELTDKARQISARTAAVGFGDEEAILEQYADILLLRERLAGATPEDRQWTRDALDVRNRFDFYCEERDAETGETIRTYSNAGDNSGGEQEKLMAFCLAGALSFNLASPHGNGNRPIFAQLMLDEAFSKSDPQFAQQALAAFRKFGFQLIIAATVQNTSTIQPYIDNVVMVSKTEDVNSRPVATAISTSIQTFSDLRRTSTSRLPV</sequence>
<evidence type="ECO:0000256" key="4">
    <source>
        <dbReference type="SAM" id="Coils"/>
    </source>
</evidence>
<accession>L7KLD5</accession>
<dbReference type="Pfam" id="PF13555">
    <property type="entry name" value="AAA_29"/>
    <property type="match status" value="1"/>
</dbReference>
<proteinExistence type="predicted"/>
<protein>
    <recommendedName>
        <fullName evidence="8">Nuclease SbcCD subunit C</fullName>
    </recommendedName>
</protein>
<dbReference type="PANTHER" id="PTHR32182">
    <property type="entry name" value="DNA REPLICATION AND REPAIR PROTEIN RECF"/>
    <property type="match status" value="1"/>
</dbReference>
<keyword evidence="2" id="KW-0234">DNA repair</keyword>
<keyword evidence="4" id="KW-0175">Coiled coil</keyword>
<evidence type="ECO:0000256" key="1">
    <source>
        <dbReference type="ARBA" id="ARBA00022763"/>
    </source>
</evidence>
<dbReference type="eggNOG" id="COG4913">
    <property type="taxonomic scope" value="Bacteria"/>
</dbReference>